<dbReference type="InterPro" id="IPR002420">
    <property type="entry name" value="PI3K-type_C2_dom"/>
</dbReference>
<feature type="region of interest" description="Disordered" evidence="5">
    <location>
        <begin position="796"/>
        <end position="824"/>
    </location>
</feature>
<gene>
    <name evidence="6" type="ORF">GL50803_0017406</name>
</gene>
<dbReference type="HOGENOM" id="CLU_242945_0_0_1"/>
<dbReference type="GO" id="GO:0016303">
    <property type="term" value="F:1-phosphatidylinositol-3-kinase activity"/>
    <property type="evidence" value="ECO:0000318"/>
    <property type="project" value="GO_Central"/>
</dbReference>
<proteinExistence type="inferred from homology"/>
<evidence type="ECO:0000313" key="7">
    <source>
        <dbReference type="Proteomes" id="UP000001548"/>
    </source>
</evidence>
<dbReference type="RefSeq" id="XP_001708644.1">
    <property type="nucleotide sequence ID" value="XM_001708592.1"/>
</dbReference>
<keyword evidence="7" id="KW-1185">Reference proteome</keyword>
<evidence type="ECO:0000256" key="1">
    <source>
        <dbReference type="ARBA" id="ARBA00022679"/>
    </source>
</evidence>
<feature type="compositionally biased region" description="Basic and acidic residues" evidence="5">
    <location>
        <begin position="796"/>
        <end position="806"/>
    </location>
</feature>
<dbReference type="InterPro" id="IPR042236">
    <property type="entry name" value="PI3K_accessory_sf"/>
</dbReference>
<dbReference type="STRING" id="184922.A8B8M9"/>
<dbReference type="InterPro" id="IPR016024">
    <property type="entry name" value="ARM-type_fold"/>
</dbReference>
<dbReference type="GO" id="GO:0016020">
    <property type="term" value="C:membrane"/>
    <property type="evidence" value="ECO:0000318"/>
    <property type="project" value="GO_Central"/>
</dbReference>
<dbReference type="Gene3D" id="3.30.1010.10">
    <property type="entry name" value="Phosphatidylinositol 3-kinase Catalytic Subunit, Chain A, domain 4"/>
    <property type="match status" value="1"/>
</dbReference>
<dbReference type="GO" id="GO:0048015">
    <property type="term" value="P:phosphatidylinositol-mediated signaling"/>
    <property type="evidence" value="ECO:0000318"/>
    <property type="project" value="GO_Central"/>
</dbReference>
<dbReference type="Pfam" id="PF00454">
    <property type="entry name" value="PI3_PI4_kinase"/>
    <property type="match status" value="2"/>
</dbReference>
<evidence type="ECO:0000256" key="4">
    <source>
        <dbReference type="SAM" id="Coils"/>
    </source>
</evidence>
<dbReference type="PANTHER" id="PTHR10048">
    <property type="entry name" value="PHOSPHATIDYLINOSITOL KINASE"/>
    <property type="match status" value="1"/>
</dbReference>
<feature type="region of interest" description="Disordered" evidence="5">
    <location>
        <begin position="1301"/>
        <end position="1321"/>
    </location>
</feature>
<feature type="region of interest" description="Disordered" evidence="5">
    <location>
        <begin position="359"/>
        <end position="379"/>
    </location>
</feature>
<dbReference type="KEGG" id="gla:GL50803_0017406"/>
<dbReference type="VEuPathDB" id="GiardiaDB:GL50803_17406"/>
<protein>
    <submittedName>
        <fullName evidence="6">Phosphoinositide-3-kinase, class 3</fullName>
    </submittedName>
</protein>
<dbReference type="SUPFAM" id="SSF49562">
    <property type="entry name" value="C2 domain (Calcium/lipid-binding domain, CaLB)"/>
    <property type="match status" value="1"/>
</dbReference>
<dbReference type="SMART" id="SM00146">
    <property type="entry name" value="PI3Kc"/>
    <property type="match status" value="1"/>
</dbReference>
<dbReference type="InterPro" id="IPR015433">
    <property type="entry name" value="PI3/4_kinase"/>
</dbReference>
<feature type="coiled-coil region" evidence="4">
    <location>
        <begin position="614"/>
        <end position="642"/>
    </location>
</feature>
<dbReference type="PANTHER" id="PTHR10048:SF7">
    <property type="entry name" value="PHOSPHATIDYLINOSITOL 3-KINASE CATALYTIC SUBUNIT TYPE 3"/>
    <property type="match status" value="1"/>
</dbReference>
<feature type="compositionally biased region" description="Basic and acidic residues" evidence="5">
    <location>
        <begin position="1345"/>
        <end position="1354"/>
    </location>
</feature>
<dbReference type="GO" id="GO:0000425">
    <property type="term" value="P:pexophagy"/>
    <property type="evidence" value="ECO:0000318"/>
    <property type="project" value="GO_Central"/>
</dbReference>
<feature type="region of interest" description="Disordered" evidence="5">
    <location>
        <begin position="1336"/>
        <end position="1409"/>
    </location>
</feature>
<sequence>MKGLNVEINSMVTPSYAVKVAPTVFLQHIVLDKSLLAGHMLHGFYPDLHIIFKLMTPPDTLLAPPMNSSIQSTIICKKTQLTYVWNSQQLTFPISISNLPQAAHFHISIYVHGVLLGSTEFPLYNEHFALRCMMHTCLIKPIAYTDDQISEELPPIELSFELALPHSEDRTRTIANTVCYAPEGLFRKTSMGSITTTADAHLATAKSPAHVSLLEMNALLSSSITTDMDLALAHKVIEHYYRVAMKEALYLNKPHIQKQLTASLFNQEAIAVSNYAAITVQNYIPCMQFYDCEQVLAKFTADQEAGAFSRLAVALKTATEKPLSDVDLFGLKSATSTYTNAETLSHLRNIIARSFNKYQADPTPTSSQNDDTSPSQDSSYTLTHNVRAATSIDEIKLDQFNPTDYALALNYKISSKCKVRDQNEHILSAIAPQYDADPSTLVPDNASAGKLAKLCDVLFTHQLRSQDKDLIWKYRYYMRKYPRGLIKVISSIPQSYRNVLIRQRSVKDKGQDSGQNFGDSIDESTNQDLRHIVGELKTLLYTWNDPAIDQLLLLLSQEYSLYNLNTNVIREYAINKLNQFADSVLLQFLLELTFKIDLDESLCIVDLFNYKELYQSIEDQMIDQQETLAREKKKRLETAEQDLLNITPIIETKSLPFKGTKKNALQSKSILSGMSASPAEFFDLRGSKDPIVDPKTSKTSIASIPVAGNTFSSSSKLSIKSFTHHSFSVEIPTQSYGRSQVMPKSTLQKATILNEEEVSSFCEARFGNMADLQFDTMDMSYTDSSDEAPTILLRSADDHTTSDDTKGTIGEHSQTSGREESALVHNPAEPQRYLTFKNLSDMLIARAISAPYTFYLFYFYVDLWYSNSIRQQDENAQRKLLACRDGYYAIMKEKDPEFYSCLRSTILFSQQLINISKKSSELGSVRHADQEKMIKKMIQDGTLLTALERKQNSDPSMDDEHSDPRLDSDKLGVIFPFVMLKNHQTTASDDAFVTAINLRRPMRHRRIESLNAASFSTEFNIFVTETENSNPSTVVQSSPKKLCSDAVTDASGTSSIPQFSVSPLQEEGDTKAVKNDVEKKPGNVLVVDKNETYADFHKKFVHICGINPDNVKVMTSAKRPILYHLIQAETGKEIPVLLKINDDVRLDMLYVHLFSLMDSYMQTHNLDMKFTIYSCFALSPSIGFIECILPSESQDDIYKKKELGTITDYFNAMLCKYRSQVSPSVLSQALVKLPSLLSEISAKLLADESLCLSSLISESILDGKLPPQSPYAFSEFSDKTIPSVAGKGSLPFGEESYQMVKKRTRPSNLSSTSVHIPNMSTSMDDLMGGIRSTKGAHKSVFSDDGVEKRQENSRGHSRHVSTSDCSYGGSEAKGSGDKGSETIESDKVMSAGATPSIQSRHTRGVPSNLSLQIGNRPLTQDIVQKWLVEQLTVKGIESLPQKVYAIIGSVIDKVYRFNGPLNCMNDITAEAQMSNFVKSTAAYSVATYLLRAGDRHGENLLIRPDGRMFHIDFGWCFGKDPKLMAPKMKVSKDLVKAMGGEGSADFESYLNYVAEIFCMLRQDVYIIISLLYILQGGGMAYLDEAAQSHFYVIEDNYQLSLERDAAIYYILDVVKASMKAIMGQFIDAFHRFTQGFKK</sequence>
<dbReference type="GO" id="GO:0005768">
    <property type="term" value="C:endosome"/>
    <property type="evidence" value="ECO:0000318"/>
    <property type="project" value="GO_Central"/>
</dbReference>
<dbReference type="Gene3D" id="1.25.40.70">
    <property type="entry name" value="Phosphatidylinositol 3-kinase, accessory domain (PIK)"/>
    <property type="match status" value="1"/>
</dbReference>
<organism evidence="6 7">
    <name type="scientific">Giardia intestinalis (strain ATCC 50803 / WB clone C6)</name>
    <name type="common">Giardia lamblia</name>
    <dbReference type="NCBI Taxonomy" id="184922"/>
    <lineage>
        <taxon>Eukaryota</taxon>
        <taxon>Metamonada</taxon>
        <taxon>Diplomonadida</taxon>
        <taxon>Hexamitidae</taxon>
        <taxon>Giardiinae</taxon>
        <taxon>Giardia</taxon>
    </lineage>
</organism>
<evidence type="ECO:0000256" key="5">
    <source>
        <dbReference type="SAM" id="MobiDB-lite"/>
    </source>
</evidence>
<dbReference type="GO" id="GO:0034271">
    <property type="term" value="C:phosphatidylinositol 3-kinase complex, class III, type I"/>
    <property type="evidence" value="ECO:0000318"/>
    <property type="project" value="GO_Central"/>
</dbReference>
<keyword evidence="4" id="KW-0175">Coiled coil</keyword>
<dbReference type="GO" id="GO:0006897">
    <property type="term" value="P:endocytosis"/>
    <property type="evidence" value="ECO:0000318"/>
    <property type="project" value="GO_Central"/>
</dbReference>
<feature type="compositionally biased region" description="Basic and acidic residues" evidence="5">
    <location>
        <begin position="1374"/>
        <end position="1387"/>
    </location>
</feature>
<dbReference type="InterPro" id="IPR011009">
    <property type="entry name" value="Kinase-like_dom_sf"/>
</dbReference>
<dbReference type="EMBL" id="AACB03000004">
    <property type="protein sequence ID" value="KAE8302425.1"/>
    <property type="molecule type" value="Genomic_DNA"/>
</dbReference>
<dbReference type="PROSITE" id="PS50290">
    <property type="entry name" value="PI3_4_KINASE_3"/>
    <property type="match status" value="1"/>
</dbReference>
<keyword evidence="1" id="KW-0808">Transferase</keyword>
<dbReference type="InterPro" id="IPR035892">
    <property type="entry name" value="C2_domain_sf"/>
</dbReference>
<dbReference type="CDD" id="cd08380">
    <property type="entry name" value="C2_PI3K_like"/>
    <property type="match status" value="1"/>
</dbReference>
<dbReference type="SUPFAM" id="SSF56112">
    <property type="entry name" value="Protein kinase-like (PK-like)"/>
    <property type="match status" value="1"/>
</dbReference>
<evidence type="ECO:0000256" key="3">
    <source>
        <dbReference type="PROSITE-ProRule" id="PRU00880"/>
    </source>
</evidence>
<dbReference type="OMA" id="HICGINP"/>
<dbReference type="FunFam" id="3.30.1010.10:FF:000069">
    <property type="entry name" value="Phosphoinositide-3-kinase, class 3"/>
    <property type="match status" value="1"/>
</dbReference>
<comment type="caution">
    <text evidence="6">The sequence shown here is derived from an EMBL/GenBank/DDBJ whole genome shotgun (WGS) entry which is preliminary data.</text>
</comment>
<dbReference type="Gene3D" id="1.10.1070.11">
    <property type="entry name" value="Phosphatidylinositol 3-/4-kinase, catalytic domain"/>
    <property type="match status" value="1"/>
</dbReference>
<accession>A8B8M9</accession>
<evidence type="ECO:0000256" key="2">
    <source>
        <dbReference type="ARBA" id="ARBA00022777"/>
    </source>
</evidence>
<feature type="compositionally biased region" description="Polar residues" evidence="5">
    <location>
        <begin position="1306"/>
        <end position="1321"/>
    </location>
</feature>
<dbReference type="GO" id="GO:0000407">
    <property type="term" value="C:phagophore assembly site"/>
    <property type="evidence" value="ECO:0000318"/>
    <property type="project" value="GO_Central"/>
</dbReference>
<reference evidence="6 7" key="1">
    <citation type="journal article" date="2007" name="Science">
        <title>Genomic minimalism in the early diverging intestinal parasite Giardia lamblia.</title>
        <authorList>
            <person name="Morrison H.G."/>
            <person name="McArthur A.G."/>
            <person name="Gillin F.D."/>
            <person name="Aley S.B."/>
            <person name="Adam R.D."/>
            <person name="Olsen G.J."/>
            <person name="Best A.A."/>
            <person name="Cande W.Z."/>
            <person name="Chen F."/>
            <person name="Cipriano M.J."/>
            <person name="Davids B.J."/>
            <person name="Dawson S.C."/>
            <person name="Elmendorf H.G."/>
            <person name="Hehl A.B."/>
            <person name="Holder M.E."/>
            <person name="Huse S.M."/>
            <person name="Kim U.U."/>
            <person name="Lasek-Nesselquist E."/>
            <person name="Manning G."/>
            <person name="Nigam A."/>
            <person name="Nixon J.E."/>
            <person name="Palm D."/>
            <person name="Passamaneck N.E."/>
            <person name="Prabhu A."/>
            <person name="Reich C.I."/>
            <person name="Reiner D.S."/>
            <person name="Samuelson J."/>
            <person name="Svard S.G."/>
            <person name="Sogin M.L."/>
        </authorList>
    </citation>
    <scope>NUCLEOTIDE SEQUENCE [LARGE SCALE GENOMIC DNA]</scope>
    <source>
        <strain evidence="6 7">WB C6</strain>
    </source>
</reference>
<feature type="compositionally biased region" description="Polar residues" evidence="5">
    <location>
        <begin position="1393"/>
        <end position="1409"/>
    </location>
</feature>
<dbReference type="GO" id="GO:0005737">
    <property type="term" value="C:cytoplasm"/>
    <property type="evidence" value="ECO:0000318"/>
    <property type="project" value="GO_Central"/>
</dbReference>
<feature type="compositionally biased region" description="Polar residues" evidence="5">
    <location>
        <begin position="362"/>
        <end position="379"/>
    </location>
</feature>
<evidence type="ECO:0000313" key="6">
    <source>
        <dbReference type="EMBL" id="KAE8302425.1"/>
    </source>
</evidence>
<dbReference type="InterPro" id="IPR000403">
    <property type="entry name" value="PI3/4_kinase_cat_dom"/>
</dbReference>
<dbReference type="GO" id="GO:0036092">
    <property type="term" value="P:phosphatidylinositol-3-phosphate biosynthetic process"/>
    <property type="evidence" value="ECO:0000318"/>
    <property type="project" value="GO_Central"/>
</dbReference>
<dbReference type="FunFam" id="1.10.1070.11:FF:000069">
    <property type="entry name" value="Phosphoinositide-3-kinase, class 3"/>
    <property type="match status" value="1"/>
</dbReference>
<keyword evidence="2" id="KW-0418">Kinase</keyword>
<dbReference type="GeneID" id="5701559"/>
<dbReference type="PROSITE" id="PS51547">
    <property type="entry name" value="C2_PI3K"/>
    <property type="match status" value="1"/>
</dbReference>
<dbReference type="SUPFAM" id="SSF48371">
    <property type="entry name" value="ARM repeat"/>
    <property type="match status" value="1"/>
</dbReference>
<dbReference type="Proteomes" id="UP000001548">
    <property type="component" value="Unassembled WGS sequence"/>
</dbReference>
<dbReference type="GO" id="GO:0005777">
    <property type="term" value="C:peroxisome"/>
    <property type="evidence" value="ECO:0000318"/>
    <property type="project" value="GO_Central"/>
</dbReference>
<comment type="similarity">
    <text evidence="3">Belongs to the PI3/PI4-kinase family.</text>
</comment>
<dbReference type="GO" id="GO:0000045">
    <property type="term" value="P:autophagosome assembly"/>
    <property type="evidence" value="ECO:0000318"/>
    <property type="project" value="GO_Central"/>
</dbReference>
<dbReference type="InterPro" id="IPR036940">
    <property type="entry name" value="PI3/4_kinase_cat_sf"/>
</dbReference>
<name>A8B8M9_GIAIC</name>
<dbReference type="Pfam" id="PF00792">
    <property type="entry name" value="PI3K_C2"/>
    <property type="match status" value="1"/>
</dbReference>
<dbReference type="GO" id="GO:0034272">
    <property type="term" value="C:phosphatidylinositol 3-kinase complex, class III, type II"/>
    <property type="evidence" value="ECO:0000318"/>
    <property type="project" value="GO_Central"/>
</dbReference>